<evidence type="ECO:0000256" key="6">
    <source>
        <dbReference type="ARBA" id="ARBA00023014"/>
    </source>
</evidence>
<dbReference type="CDD" id="cd01335">
    <property type="entry name" value="Radical_SAM"/>
    <property type="match status" value="1"/>
</dbReference>
<dbReference type="InterPro" id="IPR013785">
    <property type="entry name" value="Aldolase_TIM"/>
</dbReference>
<dbReference type="InterPro" id="IPR058240">
    <property type="entry name" value="rSAM_sf"/>
</dbReference>
<protein>
    <submittedName>
        <fullName evidence="8">Radical SAM protein</fullName>
    </submittedName>
</protein>
<keyword evidence="2" id="KW-0004">4Fe-4S</keyword>
<sequence length="269" mass="30819">MKQGVLHSIQTLGAVDGPGLRTVVVLQGCPLQCSFCHSIDTTLADRGEHIDTDELVSRIMRNKPYWQRYIRRNETRVIPEPELHGGVTITGGDPLAQPVFLEDLLSELKKLDVHTVVETSLYTSEHVLEMLIDKVDLWMISIKHMDEGKHLEISGKPNKSIHINLRWLDEKLTEMGRKESIRIRYVVVPGLTDGEEDIKVLGRFVSRIRNLESIELLPYVTLGRYKWIELFGSYKLDSTEPATQEDIDRVAMVLREFKLPIMKHNKISV</sequence>
<evidence type="ECO:0000259" key="7">
    <source>
        <dbReference type="PROSITE" id="PS51918"/>
    </source>
</evidence>
<comment type="cofactor">
    <cofactor evidence="1">
        <name>[4Fe-4S] cluster</name>
        <dbReference type="ChEBI" id="CHEBI:49883"/>
    </cofactor>
</comment>
<dbReference type="SUPFAM" id="SSF102114">
    <property type="entry name" value="Radical SAM enzymes"/>
    <property type="match status" value="1"/>
</dbReference>
<proteinExistence type="predicted"/>
<gene>
    <name evidence="8" type="ORF">KC685_00685</name>
</gene>
<feature type="domain" description="Radical SAM core" evidence="7">
    <location>
        <begin position="15"/>
        <end position="260"/>
    </location>
</feature>
<organism evidence="8 9">
    <name type="scientific">Candidatus Dojkabacteria bacterium</name>
    <dbReference type="NCBI Taxonomy" id="2099670"/>
    <lineage>
        <taxon>Bacteria</taxon>
        <taxon>Candidatus Dojkabacteria</taxon>
    </lineage>
</organism>
<evidence type="ECO:0000256" key="2">
    <source>
        <dbReference type="ARBA" id="ARBA00022485"/>
    </source>
</evidence>
<dbReference type="Proteomes" id="UP000741282">
    <property type="component" value="Unassembled WGS sequence"/>
</dbReference>
<dbReference type="PROSITE" id="PS51918">
    <property type="entry name" value="RADICAL_SAM"/>
    <property type="match status" value="1"/>
</dbReference>
<name>A0A955I1K8_9BACT</name>
<evidence type="ECO:0000256" key="3">
    <source>
        <dbReference type="ARBA" id="ARBA00022691"/>
    </source>
</evidence>
<keyword evidence="5" id="KW-0408">Iron</keyword>
<keyword evidence="4" id="KW-0479">Metal-binding</keyword>
<dbReference type="SFLD" id="SFLDS00029">
    <property type="entry name" value="Radical_SAM"/>
    <property type="match status" value="1"/>
</dbReference>
<evidence type="ECO:0000256" key="4">
    <source>
        <dbReference type="ARBA" id="ARBA00022723"/>
    </source>
</evidence>
<reference evidence="8" key="1">
    <citation type="submission" date="2020-04" db="EMBL/GenBank/DDBJ databases">
        <authorList>
            <person name="Zhang T."/>
        </authorList>
    </citation>
    <scope>NUCLEOTIDE SEQUENCE</scope>
    <source>
        <strain evidence="8">HKST-UBA17</strain>
    </source>
</reference>
<evidence type="ECO:0000313" key="9">
    <source>
        <dbReference type="Proteomes" id="UP000741282"/>
    </source>
</evidence>
<dbReference type="InterPro" id="IPR034457">
    <property type="entry name" value="Organic_radical-activating"/>
</dbReference>
<dbReference type="Pfam" id="PF04055">
    <property type="entry name" value="Radical_SAM"/>
    <property type="match status" value="1"/>
</dbReference>
<reference evidence="8" key="2">
    <citation type="journal article" date="2021" name="Microbiome">
        <title>Successional dynamics and alternative stable states in a saline activated sludge microbial community over 9 years.</title>
        <authorList>
            <person name="Wang Y."/>
            <person name="Ye J."/>
            <person name="Ju F."/>
            <person name="Liu L."/>
            <person name="Boyd J.A."/>
            <person name="Deng Y."/>
            <person name="Parks D.H."/>
            <person name="Jiang X."/>
            <person name="Yin X."/>
            <person name="Woodcroft B.J."/>
            <person name="Tyson G.W."/>
            <person name="Hugenholtz P."/>
            <person name="Polz M.F."/>
            <person name="Zhang T."/>
        </authorList>
    </citation>
    <scope>NUCLEOTIDE SEQUENCE</scope>
    <source>
        <strain evidence="8">HKST-UBA17</strain>
    </source>
</reference>
<dbReference type="PANTHER" id="PTHR30352">
    <property type="entry name" value="PYRUVATE FORMATE-LYASE-ACTIVATING ENZYME"/>
    <property type="match status" value="1"/>
</dbReference>
<dbReference type="GO" id="GO:0003824">
    <property type="term" value="F:catalytic activity"/>
    <property type="evidence" value="ECO:0007669"/>
    <property type="project" value="InterPro"/>
</dbReference>
<keyword evidence="6" id="KW-0411">Iron-sulfur</keyword>
<dbReference type="GO" id="GO:0046872">
    <property type="term" value="F:metal ion binding"/>
    <property type="evidence" value="ECO:0007669"/>
    <property type="project" value="UniProtKB-KW"/>
</dbReference>
<dbReference type="Gene3D" id="3.20.20.70">
    <property type="entry name" value="Aldolase class I"/>
    <property type="match status" value="1"/>
</dbReference>
<keyword evidence="3" id="KW-0949">S-adenosyl-L-methionine</keyword>
<dbReference type="AlphaFoldDB" id="A0A955I1K8"/>
<dbReference type="PANTHER" id="PTHR30352:SF5">
    <property type="entry name" value="PYRUVATE FORMATE-LYASE 1-ACTIVATING ENZYME"/>
    <property type="match status" value="1"/>
</dbReference>
<dbReference type="SFLD" id="SFLDG01066">
    <property type="entry name" value="organic_radical-activating_enz"/>
    <property type="match status" value="1"/>
</dbReference>
<dbReference type="GO" id="GO:0051539">
    <property type="term" value="F:4 iron, 4 sulfur cluster binding"/>
    <property type="evidence" value="ECO:0007669"/>
    <property type="project" value="UniProtKB-KW"/>
</dbReference>
<dbReference type="InterPro" id="IPR007197">
    <property type="entry name" value="rSAM"/>
</dbReference>
<comment type="caution">
    <text evidence="8">The sequence shown here is derived from an EMBL/GenBank/DDBJ whole genome shotgun (WGS) entry which is preliminary data.</text>
</comment>
<evidence type="ECO:0000256" key="1">
    <source>
        <dbReference type="ARBA" id="ARBA00001966"/>
    </source>
</evidence>
<dbReference type="EMBL" id="JAGQLN010000002">
    <property type="protein sequence ID" value="MCA9376419.1"/>
    <property type="molecule type" value="Genomic_DNA"/>
</dbReference>
<evidence type="ECO:0000313" key="8">
    <source>
        <dbReference type="EMBL" id="MCA9376419.1"/>
    </source>
</evidence>
<accession>A0A955I1K8</accession>
<evidence type="ECO:0000256" key="5">
    <source>
        <dbReference type="ARBA" id="ARBA00023004"/>
    </source>
</evidence>